<accession>A0A0C3QT31</accession>
<dbReference type="HOGENOM" id="CLU_1556396_0_0_1"/>
<feature type="region of interest" description="Disordered" evidence="1">
    <location>
        <begin position="23"/>
        <end position="78"/>
    </location>
</feature>
<gene>
    <name evidence="2" type="ORF">M407DRAFT_241520</name>
</gene>
<keyword evidence="3" id="KW-1185">Reference proteome</keyword>
<feature type="region of interest" description="Disordered" evidence="1">
    <location>
        <begin position="135"/>
        <end position="172"/>
    </location>
</feature>
<feature type="compositionally biased region" description="Low complexity" evidence="1">
    <location>
        <begin position="45"/>
        <end position="59"/>
    </location>
</feature>
<dbReference type="Proteomes" id="UP000054248">
    <property type="component" value="Unassembled WGS sequence"/>
</dbReference>
<dbReference type="OrthoDB" id="10377182at2759"/>
<evidence type="ECO:0000256" key="1">
    <source>
        <dbReference type="SAM" id="MobiDB-lite"/>
    </source>
</evidence>
<reference evidence="3" key="2">
    <citation type="submission" date="2015-01" db="EMBL/GenBank/DDBJ databases">
        <title>Evolutionary Origins and Diversification of the Mycorrhizal Mutualists.</title>
        <authorList>
            <consortium name="DOE Joint Genome Institute"/>
            <consortium name="Mycorrhizal Genomics Consortium"/>
            <person name="Kohler A."/>
            <person name="Kuo A."/>
            <person name="Nagy L.G."/>
            <person name="Floudas D."/>
            <person name="Copeland A."/>
            <person name="Barry K.W."/>
            <person name="Cichocki N."/>
            <person name="Veneault-Fourrey C."/>
            <person name="LaButti K."/>
            <person name="Lindquist E.A."/>
            <person name="Lipzen A."/>
            <person name="Lundell T."/>
            <person name="Morin E."/>
            <person name="Murat C."/>
            <person name="Riley R."/>
            <person name="Ohm R."/>
            <person name="Sun H."/>
            <person name="Tunlid A."/>
            <person name="Henrissat B."/>
            <person name="Grigoriev I.V."/>
            <person name="Hibbett D.S."/>
            <person name="Martin F."/>
        </authorList>
    </citation>
    <scope>NUCLEOTIDE SEQUENCE [LARGE SCALE GENOMIC DNA]</scope>
    <source>
        <strain evidence="3">MUT 4182</strain>
    </source>
</reference>
<dbReference type="AlphaFoldDB" id="A0A0C3QT31"/>
<proteinExistence type="predicted"/>
<name>A0A0C3QT31_9AGAM</name>
<evidence type="ECO:0000313" key="2">
    <source>
        <dbReference type="EMBL" id="KIO32261.1"/>
    </source>
</evidence>
<sequence length="172" mass="18393">MPPPPDLSKVSWREFKAPIGPELEAAATDVAPSSRAPSVATLAAPPSSRESSVEPPISETFRKRKISPPPSSPSAIGLHSLPQATSVEIAVTETDSQSTVCSAALVPTVEPPLPPTIGFKALSTWRSGFEHAVETGAMEKDQDPFLPKPAKTGRKKERARKKGRPTKRVRLE</sequence>
<organism evidence="2 3">
    <name type="scientific">Tulasnella calospora MUT 4182</name>
    <dbReference type="NCBI Taxonomy" id="1051891"/>
    <lineage>
        <taxon>Eukaryota</taxon>
        <taxon>Fungi</taxon>
        <taxon>Dikarya</taxon>
        <taxon>Basidiomycota</taxon>
        <taxon>Agaricomycotina</taxon>
        <taxon>Agaricomycetes</taxon>
        <taxon>Cantharellales</taxon>
        <taxon>Tulasnellaceae</taxon>
        <taxon>Tulasnella</taxon>
    </lineage>
</organism>
<reference evidence="2 3" key="1">
    <citation type="submission" date="2014-04" db="EMBL/GenBank/DDBJ databases">
        <authorList>
            <consortium name="DOE Joint Genome Institute"/>
            <person name="Kuo A."/>
            <person name="Girlanda M."/>
            <person name="Perotto S."/>
            <person name="Kohler A."/>
            <person name="Nagy L.G."/>
            <person name="Floudas D."/>
            <person name="Copeland A."/>
            <person name="Barry K.W."/>
            <person name="Cichocki N."/>
            <person name="Veneault-Fourrey C."/>
            <person name="LaButti K."/>
            <person name="Lindquist E.A."/>
            <person name="Lipzen A."/>
            <person name="Lundell T."/>
            <person name="Morin E."/>
            <person name="Murat C."/>
            <person name="Sun H."/>
            <person name="Tunlid A."/>
            <person name="Henrissat B."/>
            <person name="Grigoriev I.V."/>
            <person name="Hibbett D.S."/>
            <person name="Martin F."/>
            <person name="Nordberg H.P."/>
            <person name="Cantor M.N."/>
            <person name="Hua S.X."/>
        </authorList>
    </citation>
    <scope>NUCLEOTIDE SEQUENCE [LARGE SCALE GENOMIC DNA]</scope>
    <source>
        <strain evidence="2 3">MUT 4182</strain>
    </source>
</reference>
<protein>
    <submittedName>
        <fullName evidence="2">Uncharacterized protein</fullName>
    </submittedName>
</protein>
<feature type="compositionally biased region" description="Basic residues" evidence="1">
    <location>
        <begin position="151"/>
        <end position="172"/>
    </location>
</feature>
<evidence type="ECO:0000313" key="3">
    <source>
        <dbReference type="Proteomes" id="UP000054248"/>
    </source>
</evidence>
<dbReference type="EMBL" id="KN822956">
    <property type="protein sequence ID" value="KIO32261.1"/>
    <property type="molecule type" value="Genomic_DNA"/>
</dbReference>